<dbReference type="Proteomes" id="UP001500192">
    <property type="component" value="Unassembled WGS sequence"/>
</dbReference>
<accession>A0ABP9Q2Q5</accession>
<dbReference type="SMART" id="SM00255">
    <property type="entry name" value="TIR"/>
    <property type="match status" value="1"/>
</dbReference>
<dbReference type="Pfam" id="PF13676">
    <property type="entry name" value="TIR_2"/>
    <property type="match status" value="1"/>
</dbReference>
<reference evidence="3" key="1">
    <citation type="journal article" date="2019" name="Int. J. Syst. Evol. Microbiol.">
        <title>The Global Catalogue of Microorganisms (GCM) 10K type strain sequencing project: providing services to taxonomists for standard genome sequencing and annotation.</title>
        <authorList>
            <consortium name="The Broad Institute Genomics Platform"/>
            <consortium name="The Broad Institute Genome Sequencing Center for Infectious Disease"/>
            <person name="Wu L."/>
            <person name="Ma J."/>
        </authorList>
    </citation>
    <scope>NUCLEOTIDE SEQUENCE [LARGE SCALE GENOMIC DNA]</scope>
    <source>
        <strain evidence="3">JCM 18054</strain>
    </source>
</reference>
<dbReference type="EMBL" id="BAABIB010000017">
    <property type="protein sequence ID" value="GAA5153092.1"/>
    <property type="molecule type" value="Genomic_DNA"/>
</dbReference>
<comment type="caution">
    <text evidence="2">The sequence shown here is derived from an EMBL/GenBank/DDBJ whole genome shotgun (WGS) entry which is preliminary data.</text>
</comment>
<evidence type="ECO:0000259" key="1">
    <source>
        <dbReference type="SMART" id="SM00255"/>
    </source>
</evidence>
<protein>
    <recommendedName>
        <fullName evidence="1">TIR domain-containing protein</fullName>
    </recommendedName>
</protein>
<keyword evidence="3" id="KW-1185">Reference proteome</keyword>
<sequence length="349" mass="40688">MLAATISKVVDHTDSRRQQPPKEWLNVTIEENREHDVCLSFAGEQREYVDKLAALLKDRGVRIFYDNYEIVNLWGKDLYEHLDWVYRKSARYCIMFISEDYAKKVWTNHERKSAQARALQESAEYVLPVKFDETEIPGLRPTISYVDARKNSPEQLADLIAEKLGPRQLSNFYPPTPDRLFKEMGLKTKKEKDIVDTIARSFRYVLERMDSGEREVVVGIMLTGCRMDLPKNLHIETDLLRRNIEMPPAEIIQILDGLRSLGFKYKQRPAGGKHSEDLIELEWRDHSAYRDVPTFHFASRYSTKVAYEMLQVAFGDYCVSHAQIYLDRMDFSALSTQTFTPEDAHHNQV</sequence>
<dbReference type="InterPro" id="IPR035897">
    <property type="entry name" value="Toll_tir_struct_dom_sf"/>
</dbReference>
<feature type="domain" description="TIR" evidence="1">
    <location>
        <begin position="34"/>
        <end position="208"/>
    </location>
</feature>
<proteinExistence type="predicted"/>
<dbReference type="Gene3D" id="3.40.50.10140">
    <property type="entry name" value="Toll/interleukin-1 receptor homology (TIR) domain"/>
    <property type="match status" value="1"/>
</dbReference>
<evidence type="ECO:0000313" key="2">
    <source>
        <dbReference type="EMBL" id="GAA5153092.1"/>
    </source>
</evidence>
<organism evidence="2 3">
    <name type="scientific">Amycolatopsis dongchuanensis</name>
    <dbReference type="NCBI Taxonomy" id="1070866"/>
    <lineage>
        <taxon>Bacteria</taxon>
        <taxon>Bacillati</taxon>
        <taxon>Actinomycetota</taxon>
        <taxon>Actinomycetes</taxon>
        <taxon>Pseudonocardiales</taxon>
        <taxon>Pseudonocardiaceae</taxon>
        <taxon>Amycolatopsis</taxon>
    </lineage>
</organism>
<dbReference type="InterPro" id="IPR000157">
    <property type="entry name" value="TIR_dom"/>
</dbReference>
<name>A0ABP9Q2Q5_9PSEU</name>
<evidence type="ECO:0000313" key="3">
    <source>
        <dbReference type="Proteomes" id="UP001500192"/>
    </source>
</evidence>
<gene>
    <name evidence="2" type="ORF">GCM10023214_05590</name>
</gene>
<dbReference type="SUPFAM" id="SSF52200">
    <property type="entry name" value="Toll/Interleukin receptor TIR domain"/>
    <property type="match status" value="1"/>
</dbReference>